<proteinExistence type="predicted"/>
<dbReference type="OrthoDB" id="3673753at2"/>
<evidence type="ECO:0000313" key="3">
    <source>
        <dbReference type="Proteomes" id="UP000008229"/>
    </source>
</evidence>
<evidence type="ECO:0008006" key="4">
    <source>
        <dbReference type="Google" id="ProtNLM"/>
    </source>
</evidence>
<feature type="signal peptide" evidence="1">
    <location>
        <begin position="1"/>
        <end position="23"/>
    </location>
</feature>
<protein>
    <recommendedName>
        <fullName evidence="4">Lipoprotein</fullName>
    </recommendedName>
</protein>
<reference evidence="3" key="2">
    <citation type="submission" date="2010-01" db="EMBL/GenBank/DDBJ databases">
        <title>The complete genome of Conexibacter woesei DSM 14684.</title>
        <authorList>
            <consortium name="US DOE Joint Genome Institute (JGI-PGF)"/>
            <person name="Lucas S."/>
            <person name="Copeland A."/>
            <person name="Lapidus A."/>
            <person name="Glavina del Rio T."/>
            <person name="Dalin E."/>
            <person name="Tice H."/>
            <person name="Bruce D."/>
            <person name="Goodwin L."/>
            <person name="Pitluck S."/>
            <person name="Kyrpides N."/>
            <person name="Mavromatis K."/>
            <person name="Ivanova N."/>
            <person name="Mikhailova N."/>
            <person name="Chertkov O."/>
            <person name="Brettin T."/>
            <person name="Detter J.C."/>
            <person name="Han C."/>
            <person name="Larimer F."/>
            <person name="Land M."/>
            <person name="Hauser L."/>
            <person name="Markowitz V."/>
            <person name="Cheng J.-F."/>
            <person name="Hugenholtz P."/>
            <person name="Woyke T."/>
            <person name="Wu D."/>
            <person name="Pukall R."/>
            <person name="Steenblock K."/>
            <person name="Schneider S."/>
            <person name="Klenk H.-P."/>
            <person name="Eisen J.A."/>
        </authorList>
    </citation>
    <scope>NUCLEOTIDE SEQUENCE [LARGE SCALE GENOMIC DNA]</scope>
    <source>
        <strain evidence="3">DSM 14684 / CIP 108061 / JCM 11494 / NBRC 100937 / ID131577</strain>
    </source>
</reference>
<sequence precursor="true">MSGRRAPGAVLAALLATLLATVAACGGGSSSSEDAAGTTAAARTVPGTAVNDAQALQLARTLQQNRERGGARFTAAFDIDGQPVHARGRVDFSRGRGVVRVSPDDPQLSAPRTFYWTRHAVFAQEIPGGRTFARRAPDPENDPIQAMIGFVHLLSAETIDNTANIRDQGARFLRRATLDGRRYDVYRYGRTGAITLWVAPDGTMRRAVTERVSDGLDVTLLTHEPVTVRLPADG</sequence>
<dbReference type="STRING" id="469383.Cwoe_4308"/>
<gene>
    <name evidence="2" type="ordered locus">Cwoe_4308</name>
</gene>
<feature type="chain" id="PRO_5039460318" description="Lipoprotein" evidence="1">
    <location>
        <begin position="24"/>
        <end position="234"/>
    </location>
</feature>
<accession>D3F6S4</accession>
<keyword evidence="3" id="KW-1185">Reference proteome</keyword>
<dbReference type="AlphaFoldDB" id="D3F6S4"/>
<keyword evidence="1" id="KW-0732">Signal</keyword>
<dbReference type="PROSITE" id="PS51257">
    <property type="entry name" value="PROKAR_LIPOPROTEIN"/>
    <property type="match status" value="1"/>
</dbReference>
<dbReference type="RefSeq" id="WP_012935773.1">
    <property type="nucleotide sequence ID" value="NC_013739.1"/>
</dbReference>
<dbReference type="HOGENOM" id="CLU_1183398_0_0_11"/>
<evidence type="ECO:0000256" key="1">
    <source>
        <dbReference type="SAM" id="SignalP"/>
    </source>
</evidence>
<dbReference type="EMBL" id="CP001854">
    <property type="protein sequence ID" value="ADB52722.1"/>
    <property type="molecule type" value="Genomic_DNA"/>
</dbReference>
<reference evidence="2 3" key="1">
    <citation type="journal article" date="2010" name="Stand. Genomic Sci.">
        <title>Complete genome sequence of Conexibacter woesei type strain (ID131577).</title>
        <authorList>
            <person name="Pukall R."/>
            <person name="Lapidus A."/>
            <person name="Glavina Del Rio T."/>
            <person name="Copeland A."/>
            <person name="Tice H."/>
            <person name="Cheng J.-F."/>
            <person name="Lucas S."/>
            <person name="Chen F."/>
            <person name="Nolan M."/>
            <person name="Bruce D."/>
            <person name="Goodwin L."/>
            <person name="Pitluck S."/>
            <person name="Mavromatis K."/>
            <person name="Ivanova N."/>
            <person name="Ovchinnikova G."/>
            <person name="Pati A."/>
            <person name="Chen A."/>
            <person name="Palaniappan K."/>
            <person name="Land M."/>
            <person name="Hauser L."/>
            <person name="Chang Y.-J."/>
            <person name="Jeffries C.D."/>
            <person name="Chain P."/>
            <person name="Meincke L."/>
            <person name="Sims D."/>
            <person name="Brettin T."/>
            <person name="Detter J.C."/>
            <person name="Rohde M."/>
            <person name="Goeker M."/>
            <person name="Bristow J."/>
            <person name="Eisen J.A."/>
            <person name="Markowitz V."/>
            <person name="Kyrpides N.C."/>
            <person name="Klenk H.-P."/>
            <person name="Hugenholtz P."/>
        </authorList>
    </citation>
    <scope>NUCLEOTIDE SEQUENCE [LARGE SCALE GENOMIC DNA]</scope>
    <source>
        <strain evidence="3">DSM 14684 / CIP 108061 / JCM 11494 / NBRC 100937 / ID131577</strain>
    </source>
</reference>
<evidence type="ECO:0000313" key="2">
    <source>
        <dbReference type="EMBL" id="ADB52722.1"/>
    </source>
</evidence>
<dbReference type="KEGG" id="cwo:Cwoe_4308"/>
<dbReference type="Proteomes" id="UP000008229">
    <property type="component" value="Chromosome"/>
</dbReference>
<organism evidence="2 3">
    <name type="scientific">Conexibacter woesei (strain DSM 14684 / CCUG 47730 / CIP 108061 / JCM 11494 / NBRC 100937 / ID131577)</name>
    <dbReference type="NCBI Taxonomy" id="469383"/>
    <lineage>
        <taxon>Bacteria</taxon>
        <taxon>Bacillati</taxon>
        <taxon>Actinomycetota</taxon>
        <taxon>Thermoleophilia</taxon>
        <taxon>Solirubrobacterales</taxon>
        <taxon>Conexibacteraceae</taxon>
        <taxon>Conexibacter</taxon>
    </lineage>
</organism>
<name>D3F6S4_CONWI</name>